<protein>
    <recommendedName>
        <fullName evidence="10">E3 ubiquitin-protein ligase Topors</fullName>
        <ecNumber evidence="2">2.3.2.27</ecNumber>
    </recommendedName>
    <alternativeName>
        <fullName evidence="11">RING-type E3 ubiquitin transferase Topors</fullName>
    </alternativeName>
    <alternativeName>
        <fullName evidence="13">SUMO1-protein E3 ligase Topors</fullName>
    </alternativeName>
    <alternativeName>
        <fullName evidence="12">Topoisomerase I-binding RING finger protein</fullName>
    </alternativeName>
    <alternativeName>
        <fullName evidence="14">Topoisomerase I-binding arginine/serine-rich protein</fullName>
    </alternativeName>
    <alternativeName>
        <fullName evidence="15">Tumor suppressor p53-binding protein 3</fullName>
    </alternativeName>
</protein>
<evidence type="ECO:0000256" key="6">
    <source>
        <dbReference type="ARBA" id="ARBA00022786"/>
    </source>
</evidence>
<evidence type="ECO:0000256" key="10">
    <source>
        <dbReference type="ARBA" id="ARBA00071236"/>
    </source>
</evidence>
<feature type="compositionally biased region" description="Basic and acidic residues" evidence="17">
    <location>
        <begin position="651"/>
        <end position="691"/>
    </location>
</feature>
<keyword evidence="8" id="KW-0805">Transcription regulation</keyword>
<keyword evidence="4" id="KW-0479">Metal-binding</keyword>
<dbReference type="InterPro" id="IPR017907">
    <property type="entry name" value="Znf_RING_CS"/>
</dbReference>
<dbReference type="Pfam" id="PF26084">
    <property type="entry name" value="PWI_Topors"/>
    <property type="match status" value="1"/>
</dbReference>
<feature type="compositionally biased region" description="Basic residues" evidence="17">
    <location>
        <begin position="570"/>
        <end position="580"/>
    </location>
</feature>
<evidence type="ECO:0000256" key="14">
    <source>
        <dbReference type="ARBA" id="ARBA00079184"/>
    </source>
</evidence>
<feature type="compositionally biased region" description="Basic and acidic residues" evidence="17">
    <location>
        <begin position="1254"/>
        <end position="1269"/>
    </location>
</feature>
<dbReference type="InterPro" id="IPR001841">
    <property type="entry name" value="Znf_RING"/>
</dbReference>
<evidence type="ECO:0000313" key="19">
    <source>
        <dbReference type="EMBL" id="KAK5848051.1"/>
    </source>
</evidence>
<feature type="compositionally biased region" description="Polar residues" evidence="17">
    <location>
        <begin position="1302"/>
        <end position="1311"/>
    </location>
</feature>
<organism evidence="19 20">
    <name type="scientific">Eleginops maclovinus</name>
    <name type="common">Patagonian blennie</name>
    <name type="synonym">Eleginus maclovinus</name>
    <dbReference type="NCBI Taxonomy" id="56733"/>
    <lineage>
        <taxon>Eukaryota</taxon>
        <taxon>Metazoa</taxon>
        <taxon>Chordata</taxon>
        <taxon>Craniata</taxon>
        <taxon>Vertebrata</taxon>
        <taxon>Euteleostomi</taxon>
        <taxon>Actinopterygii</taxon>
        <taxon>Neopterygii</taxon>
        <taxon>Teleostei</taxon>
        <taxon>Neoteleostei</taxon>
        <taxon>Acanthomorphata</taxon>
        <taxon>Eupercaria</taxon>
        <taxon>Perciformes</taxon>
        <taxon>Notothenioidei</taxon>
        <taxon>Eleginopidae</taxon>
        <taxon>Eleginops</taxon>
    </lineage>
</organism>
<dbReference type="SMART" id="SM00184">
    <property type="entry name" value="RING"/>
    <property type="match status" value="1"/>
</dbReference>
<keyword evidence="9" id="KW-0804">Transcription</keyword>
<evidence type="ECO:0000256" key="17">
    <source>
        <dbReference type="SAM" id="MobiDB-lite"/>
    </source>
</evidence>
<evidence type="ECO:0000256" key="1">
    <source>
        <dbReference type="ARBA" id="ARBA00000900"/>
    </source>
</evidence>
<evidence type="ECO:0000256" key="8">
    <source>
        <dbReference type="ARBA" id="ARBA00023015"/>
    </source>
</evidence>
<proteinExistence type="predicted"/>
<feature type="compositionally biased region" description="Polar residues" evidence="17">
    <location>
        <begin position="1224"/>
        <end position="1238"/>
    </location>
</feature>
<evidence type="ECO:0000256" key="7">
    <source>
        <dbReference type="ARBA" id="ARBA00022833"/>
    </source>
</evidence>
<dbReference type="EMBL" id="JAUZQC010000025">
    <property type="protein sequence ID" value="KAK5848051.1"/>
    <property type="molecule type" value="Genomic_DNA"/>
</dbReference>
<dbReference type="InterPro" id="IPR058745">
    <property type="entry name" value="PWI_Topors"/>
</dbReference>
<dbReference type="Pfam" id="PF00097">
    <property type="entry name" value="zf-C3HC4"/>
    <property type="match status" value="1"/>
</dbReference>
<dbReference type="Gene3D" id="3.30.40.10">
    <property type="entry name" value="Zinc/RING finger domain, C3HC4 (zinc finger)"/>
    <property type="match status" value="1"/>
</dbReference>
<dbReference type="EC" id="2.3.2.27" evidence="2"/>
<feature type="compositionally biased region" description="Low complexity" evidence="17">
    <location>
        <begin position="601"/>
        <end position="634"/>
    </location>
</feature>
<feature type="region of interest" description="Disordered" evidence="17">
    <location>
        <begin position="1"/>
        <end position="68"/>
    </location>
</feature>
<dbReference type="FunFam" id="3.30.40.10:FF:000136">
    <property type="entry name" value="E3 ubiquitin-protein ligase Topors"/>
    <property type="match status" value="1"/>
</dbReference>
<feature type="compositionally biased region" description="Polar residues" evidence="17">
    <location>
        <begin position="1028"/>
        <end position="1050"/>
    </location>
</feature>
<dbReference type="Proteomes" id="UP001346869">
    <property type="component" value="Unassembled WGS sequence"/>
</dbReference>
<dbReference type="PANTHER" id="PTHR46077">
    <property type="entry name" value="E3 UBIQUITIN-PROTEIN LIGASE TOPORS"/>
    <property type="match status" value="1"/>
</dbReference>
<feature type="region of interest" description="Disordered" evidence="17">
    <location>
        <begin position="1027"/>
        <end position="1108"/>
    </location>
</feature>
<feature type="region of interest" description="Disordered" evidence="17">
    <location>
        <begin position="811"/>
        <end position="836"/>
    </location>
</feature>
<reference evidence="19 20" key="2">
    <citation type="journal article" date="2023" name="Mol. Biol. Evol.">
        <title>Genomics of Secondarily Temperate Adaptation in the Only Non-Antarctic Icefish.</title>
        <authorList>
            <person name="Rivera-Colon A.G."/>
            <person name="Rayamajhi N."/>
            <person name="Minhas B.F."/>
            <person name="Madrigal G."/>
            <person name="Bilyk K.T."/>
            <person name="Yoon V."/>
            <person name="Hune M."/>
            <person name="Gregory S."/>
            <person name="Cheng C.H.C."/>
            <person name="Catchen J.M."/>
        </authorList>
    </citation>
    <scope>NUCLEOTIDE SEQUENCE [LARGE SCALE GENOMIC DNA]</scope>
    <source>
        <strain evidence="19">JMC-PN-2008</strain>
    </source>
</reference>
<keyword evidence="5 16" id="KW-0863">Zinc-finger</keyword>
<dbReference type="PROSITE" id="PS00518">
    <property type="entry name" value="ZF_RING_1"/>
    <property type="match status" value="1"/>
</dbReference>
<dbReference type="InterPro" id="IPR058746">
    <property type="entry name" value="Znf_RING-type_Topors"/>
</dbReference>
<feature type="region of interest" description="Disordered" evidence="17">
    <location>
        <begin position="484"/>
        <end position="774"/>
    </location>
</feature>
<evidence type="ECO:0000256" key="15">
    <source>
        <dbReference type="ARBA" id="ARBA00082108"/>
    </source>
</evidence>
<evidence type="ECO:0000256" key="12">
    <source>
        <dbReference type="ARBA" id="ARBA00076940"/>
    </source>
</evidence>
<feature type="compositionally biased region" description="Basic and acidic residues" evidence="17">
    <location>
        <begin position="1129"/>
        <end position="1138"/>
    </location>
</feature>
<sequence>MAPTRMKLRVRLRDNAAAAGGGGEPEEEEEQSRGGRSSRRKTTSTPSSPPPAATSSASLPAPEEASPDSKCPICLDRFNNLAYLDRCLHRFCFPCIQEWSHNKAECPLCKQPFASILHSVRAEDDFKEYTLRPPPASSSVAATVAMVAAMASAARNDHQMRLMLRRQRVADGGEATRRRRRERGGRGGRTAGVWEWYINSRPVQTPEEEEHIRDGAEVSDRGVIFEGLSGLEGTVTAVAPDDRASRRLMSRLVSRRRLQREGGVVRRLRERETVSFRRSLYRSGIRVQGVVAGTITEQPLRDITAGSFRGSPAQLDRLRPWLRRELTVLYGVHTSLVDIVQRIIIARLQRHGLEDTPTIEEELRPFLLARTDHFLHELVSFARSPLVLESYDLQAVYEPPDAAMQLNDDSSDGSVIAISEEEEEEGDDRHEDMQTGSCLSLAAWDDETPGPSYSLSPANQEAAEKDEEEECLIVGYKKPIAERTPELVQLTSDSEDEEEDKKKVEEEDKKKKEEELLAAAAAPLLQSPTISPCTEEAPKEKDGGLWSCSSKDSATPTERDRKSGSEAPRREKRKRRRKRSGTLFNPNRSMFPAMMRRRSSSAESSPPNSDWAASSSSPSSSSSSTFSPVAPSLSPNNHGEKPGGKRKYKSRHLDRDDKDPTWRPREEKERRKRSREEERRKESRRREDRSPSVEIIYEGTITSSAANAPARKRRRKRPGRTPHSSSPVIITLDSDSSRGADSSCSSSPISSQQTVDFSDLPPLPLVHSSGVGGALSADIGELPIDILDRDGSDGSEEPIAINSDIDVEKVEAGGSDEEPIGVADSNDVTNSQRKRKSLSDSRLLARILNDLQGINAPTFNPLTFEPHEARGKLFRDGGIEHRDFDAPACRSAIHPLPYYERLKDTEVPPLLKQASPVRPYNRNTPPPLKHKDAGSPCLSPVSPVDLHSNPTNDMPQDNCAIPPISLLKKHFTSAPRGELASASSAIDSHLAKIGIHSMSQTLPVDSHPSPSETGSTSAASLSHLDFNSIPSTKETSSSPIDLHPLNSSSPFEFHTAKTGRPKEKQANAASRNKTLSTDFCHESTVDLHPSSSFPPGGQGGGDAFSGASCDDRSSGFVSSIDAFQPADSHSSRKRETFRVRSAPTTDPIDRLSPIDMHSQSPKHTADLHSSSKSDHFLESLLTSRASSEQSTIPRSSFSPIDLRPSSPKCTIDLQTSSKKENFLESLSTSRDSPMQTAPSGMLSPIDVHPINPKSKADHHSPSKWDKLSERLSGSLLAPATSDRLSPIDLHRKSPKTSGDFHSFSTTSQGLSDNKASLCVNHGDALPHGRLTPVDLHYTSPVPPVNSHVSSSRLNHTALTTATFQTSRKKRSFQSEATVDSHSKPQNHHQRFPTDALSQNNLPVDSHLKHSWTDNQVTSSRHAGESQWNSPTDARSDPATWNTQLE</sequence>
<comment type="catalytic activity">
    <reaction evidence="1">
        <text>S-ubiquitinyl-[E2 ubiquitin-conjugating enzyme]-L-cysteine + [acceptor protein]-L-lysine = [E2 ubiquitin-conjugating enzyme]-L-cysteine + N(6)-ubiquitinyl-[acceptor protein]-L-lysine.</text>
        <dbReference type="EC" id="2.3.2.27"/>
    </reaction>
</comment>
<feature type="compositionally biased region" description="Polar residues" evidence="17">
    <location>
        <begin position="547"/>
        <end position="556"/>
    </location>
</feature>
<dbReference type="CDD" id="cd16574">
    <property type="entry name" value="RING-HC_Topors"/>
    <property type="match status" value="1"/>
</dbReference>
<feature type="compositionally biased region" description="Low complexity" evidence="17">
    <location>
        <begin position="733"/>
        <end position="751"/>
    </location>
</feature>
<comment type="caution">
    <text evidence="19">The sequence shown here is derived from an EMBL/GenBank/DDBJ whole genome shotgun (WGS) entry which is preliminary data.</text>
</comment>
<dbReference type="GO" id="GO:0008270">
    <property type="term" value="F:zinc ion binding"/>
    <property type="evidence" value="ECO:0007669"/>
    <property type="project" value="UniProtKB-KW"/>
</dbReference>
<keyword evidence="6" id="KW-0833">Ubl conjugation pathway</keyword>
<dbReference type="InterPro" id="IPR013083">
    <property type="entry name" value="Znf_RING/FYVE/PHD"/>
</dbReference>
<evidence type="ECO:0000256" key="4">
    <source>
        <dbReference type="ARBA" id="ARBA00022723"/>
    </source>
</evidence>
<feature type="compositionally biased region" description="Polar residues" evidence="17">
    <location>
        <begin position="1180"/>
        <end position="1198"/>
    </location>
</feature>
<evidence type="ECO:0000256" key="13">
    <source>
        <dbReference type="ARBA" id="ARBA00079040"/>
    </source>
</evidence>
<dbReference type="GO" id="GO:0008630">
    <property type="term" value="P:intrinsic apoptotic signaling pathway in response to DNA damage"/>
    <property type="evidence" value="ECO:0007669"/>
    <property type="project" value="UniProtKB-ARBA"/>
</dbReference>
<feature type="region of interest" description="Disordered" evidence="17">
    <location>
        <begin position="1359"/>
        <end position="1445"/>
    </location>
</feature>
<keyword evidence="20" id="KW-1185">Reference proteome</keyword>
<dbReference type="PANTHER" id="PTHR46077:SF1">
    <property type="entry name" value="TOP1 BINDING ARGININE_SERINE RICH PROTEIN, E3 UBIQUITIN LIGASE"/>
    <property type="match status" value="1"/>
</dbReference>
<feature type="region of interest" description="Disordered" evidence="17">
    <location>
        <begin position="442"/>
        <end position="468"/>
    </location>
</feature>
<dbReference type="SUPFAM" id="SSF57850">
    <property type="entry name" value="RING/U-box"/>
    <property type="match status" value="1"/>
</dbReference>
<evidence type="ECO:0000256" key="16">
    <source>
        <dbReference type="PROSITE-ProRule" id="PRU00175"/>
    </source>
</evidence>
<feature type="compositionally biased region" description="Basic and acidic residues" evidence="17">
    <location>
        <begin position="500"/>
        <end position="515"/>
    </location>
</feature>
<evidence type="ECO:0000256" key="2">
    <source>
        <dbReference type="ARBA" id="ARBA00012483"/>
    </source>
</evidence>
<dbReference type="GO" id="GO:0000209">
    <property type="term" value="P:protein polyubiquitination"/>
    <property type="evidence" value="ECO:0007669"/>
    <property type="project" value="TreeGrafter"/>
</dbReference>
<feature type="compositionally biased region" description="Basic and acidic residues" evidence="17">
    <location>
        <begin position="557"/>
        <end position="569"/>
    </location>
</feature>
<accession>A0AAN7ZUI9</accession>
<gene>
    <name evidence="19" type="ORF">PBY51_005704</name>
</gene>
<evidence type="ECO:0000259" key="18">
    <source>
        <dbReference type="PROSITE" id="PS50089"/>
    </source>
</evidence>
<feature type="compositionally biased region" description="Polar residues" evidence="17">
    <location>
        <begin position="1067"/>
        <end position="1077"/>
    </location>
</feature>
<dbReference type="GO" id="GO:0061630">
    <property type="term" value="F:ubiquitin protein ligase activity"/>
    <property type="evidence" value="ECO:0007669"/>
    <property type="project" value="UniProtKB-EC"/>
</dbReference>
<evidence type="ECO:0000313" key="20">
    <source>
        <dbReference type="Proteomes" id="UP001346869"/>
    </source>
</evidence>
<evidence type="ECO:0000256" key="3">
    <source>
        <dbReference type="ARBA" id="ARBA00022679"/>
    </source>
</evidence>
<evidence type="ECO:0000256" key="9">
    <source>
        <dbReference type="ARBA" id="ARBA00023163"/>
    </source>
</evidence>
<feature type="region of interest" description="Disordered" evidence="17">
    <location>
        <begin position="1122"/>
        <end position="1311"/>
    </location>
</feature>
<name>A0AAN7ZUI9_ELEMC</name>
<keyword evidence="7" id="KW-0862">Zinc</keyword>
<feature type="region of interest" description="Disordered" evidence="17">
    <location>
        <begin position="915"/>
        <end position="934"/>
    </location>
</feature>
<keyword evidence="3" id="KW-0808">Transferase</keyword>
<feature type="compositionally biased region" description="Polar residues" evidence="17">
    <location>
        <begin position="1412"/>
        <end position="1445"/>
    </location>
</feature>
<feature type="compositionally biased region" description="Low complexity" evidence="17">
    <location>
        <begin position="53"/>
        <end position="64"/>
    </location>
</feature>
<dbReference type="InterPro" id="IPR018957">
    <property type="entry name" value="Znf_C3HC4_RING-type"/>
</dbReference>
<reference evidence="19 20" key="1">
    <citation type="journal article" date="2023" name="Genes (Basel)">
        <title>Chromosome-Level Genome Assembly and Circadian Gene Repertoire of the Patagonia Blennie Eleginops maclovinus-The Closest Ancestral Proxy of Antarctic Cryonotothenioids.</title>
        <authorList>
            <person name="Cheng C.C."/>
            <person name="Rivera-Colon A.G."/>
            <person name="Minhas B.F."/>
            <person name="Wilson L."/>
            <person name="Rayamajhi N."/>
            <person name="Vargas-Chacoff L."/>
            <person name="Catchen J.M."/>
        </authorList>
    </citation>
    <scope>NUCLEOTIDE SEQUENCE [LARGE SCALE GENOMIC DNA]</scope>
    <source>
        <strain evidence="19">JMC-PN-2008</strain>
    </source>
</reference>
<evidence type="ECO:0000256" key="5">
    <source>
        <dbReference type="ARBA" id="ARBA00022771"/>
    </source>
</evidence>
<feature type="compositionally biased region" description="Basic and acidic residues" evidence="17">
    <location>
        <begin position="1163"/>
        <end position="1177"/>
    </location>
</feature>
<dbReference type="GO" id="GO:0006513">
    <property type="term" value="P:protein monoubiquitination"/>
    <property type="evidence" value="ECO:0007669"/>
    <property type="project" value="TreeGrafter"/>
</dbReference>
<evidence type="ECO:0000256" key="11">
    <source>
        <dbReference type="ARBA" id="ARBA00076856"/>
    </source>
</evidence>
<dbReference type="GO" id="GO:0032391">
    <property type="term" value="C:photoreceptor connecting cilium"/>
    <property type="evidence" value="ECO:0007669"/>
    <property type="project" value="UniProtKB-ARBA"/>
</dbReference>
<feature type="compositionally biased region" description="Basic residues" evidence="17">
    <location>
        <begin position="710"/>
        <end position="720"/>
    </location>
</feature>
<feature type="domain" description="RING-type" evidence="18">
    <location>
        <begin position="71"/>
        <end position="110"/>
    </location>
</feature>
<feature type="compositionally biased region" description="Basic residues" evidence="17">
    <location>
        <begin position="1"/>
        <end position="10"/>
    </location>
</feature>
<dbReference type="PROSITE" id="PS50089">
    <property type="entry name" value="ZF_RING_2"/>
    <property type="match status" value="1"/>
</dbReference>